<feature type="transmembrane region" description="Helical" evidence="1">
    <location>
        <begin position="41"/>
        <end position="62"/>
    </location>
</feature>
<accession>A0ABW5V1V9</accession>
<keyword evidence="1" id="KW-0472">Membrane</keyword>
<evidence type="ECO:0000256" key="1">
    <source>
        <dbReference type="SAM" id="Phobius"/>
    </source>
</evidence>
<comment type="caution">
    <text evidence="2">The sequence shown here is derived from an EMBL/GenBank/DDBJ whole genome shotgun (WGS) entry which is preliminary data.</text>
</comment>
<evidence type="ECO:0000313" key="2">
    <source>
        <dbReference type="EMBL" id="MFD2759675.1"/>
    </source>
</evidence>
<name>A0ABW5V1V9_9BACI</name>
<organism evidence="2 3">
    <name type="scientific">Lentibacillus juripiscarius</name>
    <dbReference type="NCBI Taxonomy" id="257446"/>
    <lineage>
        <taxon>Bacteria</taxon>
        <taxon>Bacillati</taxon>
        <taxon>Bacillota</taxon>
        <taxon>Bacilli</taxon>
        <taxon>Bacillales</taxon>
        <taxon>Bacillaceae</taxon>
        <taxon>Lentibacillus</taxon>
    </lineage>
</organism>
<evidence type="ECO:0008006" key="4">
    <source>
        <dbReference type="Google" id="ProtNLM"/>
    </source>
</evidence>
<keyword evidence="1" id="KW-1133">Transmembrane helix</keyword>
<gene>
    <name evidence="2" type="ORF">ACFSUO_01565</name>
</gene>
<evidence type="ECO:0000313" key="3">
    <source>
        <dbReference type="Proteomes" id="UP001597502"/>
    </source>
</evidence>
<keyword evidence="1" id="KW-0812">Transmembrane</keyword>
<dbReference type="RefSeq" id="WP_382390386.1">
    <property type="nucleotide sequence ID" value="NZ_JBHUNA010000003.1"/>
</dbReference>
<dbReference type="Proteomes" id="UP001597502">
    <property type="component" value="Unassembled WGS sequence"/>
</dbReference>
<reference evidence="3" key="1">
    <citation type="journal article" date="2019" name="Int. J. Syst. Evol. Microbiol.">
        <title>The Global Catalogue of Microorganisms (GCM) 10K type strain sequencing project: providing services to taxonomists for standard genome sequencing and annotation.</title>
        <authorList>
            <consortium name="The Broad Institute Genomics Platform"/>
            <consortium name="The Broad Institute Genome Sequencing Center for Infectious Disease"/>
            <person name="Wu L."/>
            <person name="Ma J."/>
        </authorList>
    </citation>
    <scope>NUCLEOTIDE SEQUENCE [LARGE SCALE GENOMIC DNA]</scope>
    <source>
        <strain evidence="3">TISTR 1535</strain>
    </source>
</reference>
<keyword evidence="3" id="KW-1185">Reference proteome</keyword>
<dbReference type="EMBL" id="JBHUNA010000003">
    <property type="protein sequence ID" value="MFD2759675.1"/>
    <property type="molecule type" value="Genomic_DNA"/>
</dbReference>
<protein>
    <recommendedName>
        <fullName evidence="4">DUF3311 domain-containing protein</fullName>
    </recommendedName>
</protein>
<proteinExistence type="predicted"/>
<sequence>MQSKSRLLDPGIILVGVLLFCAAVVLIWWPTDVYFMGISLAGWLMFSSYAVWFLLAVIYVVWTEKREKAKNDK</sequence>
<feature type="transmembrane region" description="Helical" evidence="1">
    <location>
        <begin position="12"/>
        <end position="29"/>
    </location>
</feature>